<dbReference type="GO" id="GO:0016787">
    <property type="term" value="F:hydrolase activity"/>
    <property type="evidence" value="ECO:0007669"/>
    <property type="project" value="UniProtKB-KW"/>
</dbReference>
<feature type="domain" description="ThuA-like" evidence="1">
    <location>
        <begin position="8"/>
        <end position="269"/>
    </location>
</feature>
<dbReference type="EMBL" id="GL629782">
    <property type="protein sequence ID" value="EFX02104.1"/>
    <property type="molecule type" value="Genomic_DNA"/>
</dbReference>
<dbReference type="AlphaFoldDB" id="F0XJB1"/>
<dbReference type="HOGENOM" id="CLU_057383_1_2_1"/>
<dbReference type="OrthoDB" id="3482285at2759"/>
<proteinExistence type="predicted"/>
<dbReference type="InterPro" id="IPR029010">
    <property type="entry name" value="ThuA-like"/>
</dbReference>
<dbReference type="PANTHER" id="PTHR40469">
    <property type="entry name" value="SECRETED GLYCOSYL HYDROLASE"/>
    <property type="match status" value="1"/>
</dbReference>
<evidence type="ECO:0000259" key="1">
    <source>
        <dbReference type="Pfam" id="PF06283"/>
    </source>
</evidence>
<dbReference type="GeneID" id="25975111"/>
<gene>
    <name evidence="2" type="ORF">CMQ_2153</name>
</gene>
<reference evidence="2 3" key="1">
    <citation type="journal article" date="2011" name="Proc. Natl. Acad. Sci. U.S.A.">
        <title>Genome and transcriptome analyses of the mountain pine beetle-fungal symbiont Grosmannia clavigera, a lodgepole pine pathogen.</title>
        <authorList>
            <person name="DiGuistini S."/>
            <person name="Wang Y."/>
            <person name="Liao N.Y."/>
            <person name="Taylor G."/>
            <person name="Tanguay P."/>
            <person name="Feau N."/>
            <person name="Henrissat B."/>
            <person name="Chan S.K."/>
            <person name="Hesse-Orce U."/>
            <person name="Alamouti S.M."/>
            <person name="Tsui C.K.M."/>
            <person name="Docking R.T."/>
            <person name="Levasseur A."/>
            <person name="Haridas S."/>
            <person name="Robertson G."/>
            <person name="Birol I."/>
            <person name="Holt R.A."/>
            <person name="Marra M.A."/>
            <person name="Hamelin R.C."/>
            <person name="Hirst M."/>
            <person name="Jones S.J.M."/>
            <person name="Bohlmann J."/>
            <person name="Breuil C."/>
        </authorList>
    </citation>
    <scope>NUCLEOTIDE SEQUENCE [LARGE SCALE GENOMIC DNA]</scope>
    <source>
        <strain evidence="3">kw1407 / UAMH 11150</strain>
    </source>
</reference>
<dbReference type="RefSeq" id="XP_014171586.1">
    <property type="nucleotide sequence ID" value="XM_014316111.1"/>
</dbReference>
<dbReference type="Proteomes" id="UP000007796">
    <property type="component" value="Unassembled WGS sequence"/>
</dbReference>
<accession>F0XJB1</accession>
<dbReference type="SUPFAM" id="SSF52317">
    <property type="entry name" value="Class I glutamine amidotransferase-like"/>
    <property type="match status" value="1"/>
</dbReference>
<protein>
    <submittedName>
        <fullName evidence="2">Secreted glycosyl hydrolase</fullName>
    </submittedName>
</protein>
<name>F0XJB1_GROCL</name>
<dbReference type="InterPro" id="IPR029062">
    <property type="entry name" value="Class_I_gatase-like"/>
</dbReference>
<dbReference type="eggNOG" id="ENOG502RZ2Z">
    <property type="taxonomic scope" value="Eukaryota"/>
</dbReference>
<dbReference type="Gene3D" id="3.40.50.880">
    <property type="match status" value="1"/>
</dbReference>
<organism evidence="3">
    <name type="scientific">Grosmannia clavigera (strain kw1407 / UAMH 11150)</name>
    <name type="common">Blue stain fungus</name>
    <name type="synonym">Graphiocladiella clavigera</name>
    <dbReference type="NCBI Taxonomy" id="655863"/>
    <lineage>
        <taxon>Eukaryota</taxon>
        <taxon>Fungi</taxon>
        <taxon>Dikarya</taxon>
        <taxon>Ascomycota</taxon>
        <taxon>Pezizomycotina</taxon>
        <taxon>Sordariomycetes</taxon>
        <taxon>Sordariomycetidae</taxon>
        <taxon>Ophiostomatales</taxon>
        <taxon>Ophiostomataceae</taxon>
        <taxon>Leptographium</taxon>
    </lineage>
</organism>
<evidence type="ECO:0000313" key="2">
    <source>
        <dbReference type="EMBL" id="EFX02104.1"/>
    </source>
</evidence>
<dbReference type="InParanoid" id="F0XJB1"/>
<dbReference type="PANTHER" id="PTHR40469:SF2">
    <property type="entry name" value="GALACTOSE-BINDING DOMAIN-LIKE SUPERFAMILY PROTEIN"/>
    <property type="match status" value="1"/>
</dbReference>
<keyword evidence="2" id="KW-0378">Hydrolase</keyword>
<dbReference type="Pfam" id="PF06283">
    <property type="entry name" value="ThuA"/>
    <property type="match status" value="1"/>
</dbReference>
<sequence>MSPPTPFRVLVFSKTAGGRHECIPAGIAMFQRLAETSQAAVGAGTGVPFEVDASEDAETAFTTASLDRYRVVVLLQTTGDYLDATQLAALQAYVNAGRGGIVAIHAAAVGMKSRLVDTDGWYGRLLGAVFVGHPAPQLGRVVIKDRSHPTVAALLPQLSATEASVPEPSFSAFDEWYNFELDSCAVVAASTMAFPKAPRPAAVDVPNILLSIDETTYEGGKVGENHPIAWWQTFGNTGTRVFYTAMGHFAHSYEDDVFVQHLHDALLWTAKIL</sequence>
<keyword evidence="3" id="KW-1185">Reference proteome</keyword>
<evidence type="ECO:0000313" key="3">
    <source>
        <dbReference type="Proteomes" id="UP000007796"/>
    </source>
</evidence>